<feature type="region of interest" description="Disordered" evidence="1">
    <location>
        <begin position="26"/>
        <end position="51"/>
    </location>
</feature>
<dbReference type="STRING" id="1122155.SAMN02745158_02755"/>
<evidence type="ECO:0000313" key="2">
    <source>
        <dbReference type="EMBL" id="SHF17296.1"/>
    </source>
</evidence>
<dbReference type="AlphaFoldDB" id="A0A1M4ZI95"/>
<dbReference type="RefSeq" id="WP_154261758.1">
    <property type="nucleotide sequence ID" value="NZ_FQVI01000015.1"/>
</dbReference>
<proteinExistence type="predicted"/>
<accession>A0A1M4ZI95</accession>
<reference evidence="2 3" key="1">
    <citation type="submission" date="2016-11" db="EMBL/GenBank/DDBJ databases">
        <authorList>
            <person name="Jaros S."/>
            <person name="Januszkiewicz K."/>
            <person name="Wedrychowicz H."/>
        </authorList>
    </citation>
    <scope>NUCLEOTIDE SEQUENCE [LARGE SCALE GENOMIC DNA]</scope>
    <source>
        <strain evidence="2 3">DSM 17459</strain>
    </source>
</reference>
<dbReference type="Proteomes" id="UP000184245">
    <property type="component" value="Unassembled WGS sequence"/>
</dbReference>
<organism evidence="2 3">
    <name type="scientific">Lactonifactor longoviformis DSM 17459</name>
    <dbReference type="NCBI Taxonomy" id="1122155"/>
    <lineage>
        <taxon>Bacteria</taxon>
        <taxon>Bacillati</taxon>
        <taxon>Bacillota</taxon>
        <taxon>Clostridia</taxon>
        <taxon>Eubacteriales</taxon>
        <taxon>Clostridiaceae</taxon>
        <taxon>Lactonifactor</taxon>
    </lineage>
</organism>
<keyword evidence="3" id="KW-1185">Reference proteome</keyword>
<evidence type="ECO:0000256" key="1">
    <source>
        <dbReference type="SAM" id="MobiDB-lite"/>
    </source>
</evidence>
<protein>
    <submittedName>
        <fullName evidence="2">Uncharacterized protein</fullName>
    </submittedName>
</protein>
<name>A0A1M4ZI95_9CLOT</name>
<dbReference type="EMBL" id="FQVI01000015">
    <property type="protein sequence ID" value="SHF17296.1"/>
    <property type="molecule type" value="Genomic_DNA"/>
</dbReference>
<sequence length="51" mass="6099">MNTHKTKLIIEDNTLYEIDLECAKKKKNSPEQGVRKQEPQINQGVRRYKRK</sequence>
<gene>
    <name evidence="2" type="ORF">SAMN02745158_02755</name>
</gene>
<evidence type="ECO:0000313" key="3">
    <source>
        <dbReference type="Proteomes" id="UP000184245"/>
    </source>
</evidence>
<dbReference type="OrthoDB" id="9866167at2"/>